<keyword evidence="10" id="KW-0902">Two-component regulatory system</keyword>
<evidence type="ECO:0000256" key="13">
    <source>
        <dbReference type="SAM" id="Phobius"/>
    </source>
</evidence>
<feature type="region of interest" description="Disordered" evidence="12">
    <location>
        <begin position="504"/>
        <end position="525"/>
    </location>
</feature>
<dbReference type="SUPFAM" id="SSF47384">
    <property type="entry name" value="Homodimeric domain of signal transducing histidine kinase"/>
    <property type="match status" value="1"/>
</dbReference>
<feature type="compositionally biased region" description="Low complexity" evidence="12">
    <location>
        <begin position="511"/>
        <end position="522"/>
    </location>
</feature>
<keyword evidence="17" id="KW-1185">Reference proteome</keyword>
<dbReference type="EMBL" id="JBEGDP010000010">
    <property type="protein sequence ID" value="MEQ7847800.1"/>
    <property type="molecule type" value="Genomic_DNA"/>
</dbReference>
<sequence length="538" mass="57516">MTTTDAPRTAPDARPRRSGVSVRVRITATVALLVALALTGAGFIVYAIESQRLDRQSAEEVDQELDEFARLVADGRDPETGEAFPAIRPLIDLFMGRNVPDDDELLVGWIGDGPKVSFPEDDLVYDPGFRAATAPLVTGGGSTTLDTAQGEVLIASQPITLAGSDAVAPDASGPSTGALVVVVYLDEDRDELLDTMRTYGIVALLSLLAVIAFAFWQSGRLLAPLRTLRLTAEEIGDTDLSRRVPVRGNDDITALTLTVNGMLDRLEDSFAGQRRFLDDAGHELKTPLTVLRGHLELLDVGSREDVEETKGLLLDEVDRMARLVGELILLAKSDRPDFVTTGPVQLGRLTEDLLSKASALGERAWRLDAAAEVEVDLDEQRVTQAVLQLADNAVKHTRPGAEVALGSSYDGRDVRLWVRDTGPGVPAGDRELVFTRFGRSAVPEGDEGFGLGLSIVAAIAEGHGGRVELDDAEPHGARFTLVLPSRSHGAPDVTATRTLPALRAVTGPDGTTRTTTSTSTSTDARPVRALQEDSWPAS</sequence>
<dbReference type="InterPro" id="IPR004358">
    <property type="entry name" value="Sig_transdc_His_kin-like_C"/>
</dbReference>
<name>A0ABV1NZ41_9ACTN</name>
<dbReference type="PROSITE" id="PS50109">
    <property type="entry name" value="HIS_KIN"/>
    <property type="match status" value="1"/>
</dbReference>
<accession>A0ABV1NZ41</accession>
<evidence type="ECO:0000256" key="5">
    <source>
        <dbReference type="ARBA" id="ARBA00022553"/>
    </source>
</evidence>
<comment type="subcellular location">
    <subcellularLocation>
        <location evidence="3">Cell membrane</location>
    </subcellularLocation>
    <subcellularLocation>
        <location evidence="2">Membrane</location>
        <topology evidence="2">Multi-pass membrane protein</topology>
    </subcellularLocation>
</comment>
<dbReference type="InterPro" id="IPR036097">
    <property type="entry name" value="HisK_dim/P_sf"/>
</dbReference>
<evidence type="ECO:0000256" key="4">
    <source>
        <dbReference type="ARBA" id="ARBA00012438"/>
    </source>
</evidence>
<evidence type="ECO:0000313" key="16">
    <source>
        <dbReference type="EMBL" id="MEQ7847800.1"/>
    </source>
</evidence>
<dbReference type="Pfam" id="PF02518">
    <property type="entry name" value="HATPase_c"/>
    <property type="match status" value="1"/>
</dbReference>
<keyword evidence="11 13" id="KW-0472">Membrane</keyword>
<reference evidence="16 17" key="1">
    <citation type="submission" date="2024-02" db="EMBL/GenBank/DDBJ databases">
        <title>Full genome sequence of Nocardioides kribbensis.</title>
        <authorList>
            <person name="Poletto B.L."/>
            <person name="Silva G."/>
            <person name="Galante D."/>
            <person name="Campos K.R."/>
            <person name="Santos M.B.N."/>
            <person name="Sacchi C.T."/>
        </authorList>
    </citation>
    <scope>NUCLEOTIDE SEQUENCE [LARGE SCALE GENOMIC DNA]</scope>
    <source>
        <strain evidence="16 17">O4R</strain>
    </source>
</reference>
<evidence type="ECO:0000256" key="7">
    <source>
        <dbReference type="ARBA" id="ARBA00022692"/>
    </source>
</evidence>
<evidence type="ECO:0000256" key="6">
    <source>
        <dbReference type="ARBA" id="ARBA00022679"/>
    </source>
</evidence>
<keyword evidence="8" id="KW-0418">Kinase</keyword>
<feature type="transmembrane region" description="Helical" evidence="13">
    <location>
        <begin position="198"/>
        <end position="216"/>
    </location>
</feature>
<evidence type="ECO:0000256" key="10">
    <source>
        <dbReference type="ARBA" id="ARBA00023012"/>
    </source>
</evidence>
<dbReference type="PRINTS" id="PR00344">
    <property type="entry name" value="BCTRLSENSOR"/>
</dbReference>
<dbReference type="Pfam" id="PF00672">
    <property type="entry name" value="HAMP"/>
    <property type="match status" value="1"/>
</dbReference>
<dbReference type="SMART" id="SM00304">
    <property type="entry name" value="HAMP"/>
    <property type="match status" value="1"/>
</dbReference>
<dbReference type="SUPFAM" id="SSF158472">
    <property type="entry name" value="HAMP domain-like"/>
    <property type="match status" value="1"/>
</dbReference>
<evidence type="ECO:0000259" key="15">
    <source>
        <dbReference type="PROSITE" id="PS50885"/>
    </source>
</evidence>
<dbReference type="InterPro" id="IPR003661">
    <property type="entry name" value="HisK_dim/P_dom"/>
</dbReference>
<dbReference type="InterPro" id="IPR005467">
    <property type="entry name" value="His_kinase_dom"/>
</dbReference>
<dbReference type="InterPro" id="IPR050428">
    <property type="entry name" value="TCS_sensor_his_kinase"/>
</dbReference>
<dbReference type="PROSITE" id="PS50885">
    <property type="entry name" value="HAMP"/>
    <property type="match status" value="1"/>
</dbReference>
<dbReference type="Pfam" id="PF00512">
    <property type="entry name" value="HisKA"/>
    <property type="match status" value="1"/>
</dbReference>
<evidence type="ECO:0000256" key="8">
    <source>
        <dbReference type="ARBA" id="ARBA00022777"/>
    </source>
</evidence>
<proteinExistence type="predicted"/>
<organism evidence="16 17">
    <name type="scientific">Nocardioides kribbensis</name>
    <dbReference type="NCBI Taxonomy" id="305517"/>
    <lineage>
        <taxon>Bacteria</taxon>
        <taxon>Bacillati</taxon>
        <taxon>Actinomycetota</taxon>
        <taxon>Actinomycetes</taxon>
        <taxon>Propionibacteriales</taxon>
        <taxon>Nocardioidaceae</taxon>
        <taxon>Nocardioides</taxon>
    </lineage>
</organism>
<evidence type="ECO:0000256" key="3">
    <source>
        <dbReference type="ARBA" id="ARBA00004236"/>
    </source>
</evidence>
<keyword evidence="16" id="KW-0067">ATP-binding</keyword>
<dbReference type="Gene3D" id="1.10.287.130">
    <property type="match status" value="1"/>
</dbReference>
<feature type="domain" description="HAMP" evidence="15">
    <location>
        <begin position="219"/>
        <end position="271"/>
    </location>
</feature>
<dbReference type="SMART" id="SM00388">
    <property type="entry name" value="HisKA"/>
    <property type="match status" value="1"/>
</dbReference>
<keyword evidence="7 13" id="KW-0812">Transmembrane</keyword>
<evidence type="ECO:0000256" key="11">
    <source>
        <dbReference type="ARBA" id="ARBA00023136"/>
    </source>
</evidence>
<dbReference type="PANTHER" id="PTHR45436:SF15">
    <property type="entry name" value="SENSOR HISTIDINE KINASE CUSS"/>
    <property type="match status" value="1"/>
</dbReference>
<keyword evidence="16" id="KW-0547">Nucleotide-binding</keyword>
<dbReference type="PANTHER" id="PTHR45436">
    <property type="entry name" value="SENSOR HISTIDINE KINASE YKOH"/>
    <property type="match status" value="1"/>
</dbReference>
<dbReference type="Gene3D" id="6.10.340.10">
    <property type="match status" value="1"/>
</dbReference>
<dbReference type="SUPFAM" id="SSF55874">
    <property type="entry name" value="ATPase domain of HSP90 chaperone/DNA topoisomerase II/histidine kinase"/>
    <property type="match status" value="1"/>
</dbReference>
<keyword evidence="6" id="KW-0808">Transferase</keyword>
<feature type="domain" description="Histidine kinase" evidence="14">
    <location>
        <begin position="279"/>
        <end position="487"/>
    </location>
</feature>
<keyword evidence="9 13" id="KW-1133">Transmembrane helix</keyword>
<comment type="catalytic activity">
    <reaction evidence="1">
        <text>ATP + protein L-histidine = ADP + protein N-phospho-L-histidine.</text>
        <dbReference type="EC" id="2.7.13.3"/>
    </reaction>
</comment>
<keyword evidence="5" id="KW-0597">Phosphoprotein</keyword>
<evidence type="ECO:0000256" key="2">
    <source>
        <dbReference type="ARBA" id="ARBA00004141"/>
    </source>
</evidence>
<evidence type="ECO:0000313" key="17">
    <source>
        <dbReference type="Proteomes" id="UP001482520"/>
    </source>
</evidence>
<evidence type="ECO:0000256" key="1">
    <source>
        <dbReference type="ARBA" id="ARBA00000085"/>
    </source>
</evidence>
<dbReference type="CDD" id="cd06225">
    <property type="entry name" value="HAMP"/>
    <property type="match status" value="1"/>
</dbReference>
<dbReference type="EC" id="2.7.13.3" evidence="4"/>
<feature type="transmembrane region" description="Helical" evidence="13">
    <location>
        <begin position="26"/>
        <end position="48"/>
    </location>
</feature>
<dbReference type="InterPro" id="IPR003660">
    <property type="entry name" value="HAMP_dom"/>
</dbReference>
<evidence type="ECO:0000256" key="12">
    <source>
        <dbReference type="SAM" id="MobiDB-lite"/>
    </source>
</evidence>
<evidence type="ECO:0000256" key="9">
    <source>
        <dbReference type="ARBA" id="ARBA00022989"/>
    </source>
</evidence>
<dbReference type="CDD" id="cd00082">
    <property type="entry name" value="HisKA"/>
    <property type="match status" value="1"/>
</dbReference>
<dbReference type="SMART" id="SM00387">
    <property type="entry name" value="HATPase_c"/>
    <property type="match status" value="1"/>
</dbReference>
<protein>
    <recommendedName>
        <fullName evidence="4">histidine kinase</fullName>
        <ecNumber evidence="4">2.7.13.3</ecNumber>
    </recommendedName>
</protein>
<dbReference type="RefSeq" id="WP_349804697.1">
    <property type="nucleotide sequence ID" value="NZ_JBEGDP010000010.1"/>
</dbReference>
<dbReference type="CDD" id="cd00075">
    <property type="entry name" value="HATPase"/>
    <property type="match status" value="1"/>
</dbReference>
<dbReference type="InterPro" id="IPR003594">
    <property type="entry name" value="HATPase_dom"/>
</dbReference>
<dbReference type="InterPro" id="IPR036890">
    <property type="entry name" value="HATPase_C_sf"/>
</dbReference>
<gene>
    <name evidence="16" type="ORF">V6R90_10965</name>
</gene>
<dbReference type="Proteomes" id="UP001482520">
    <property type="component" value="Unassembled WGS sequence"/>
</dbReference>
<comment type="caution">
    <text evidence="16">The sequence shown here is derived from an EMBL/GenBank/DDBJ whole genome shotgun (WGS) entry which is preliminary data.</text>
</comment>
<dbReference type="GO" id="GO:0005524">
    <property type="term" value="F:ATP binding"/>
    <property type="evidence" value="ECO:0007669"/>
    <property type="project" value="UniProtKB-KW"/>
</dbReference>
<dbReference type="Gene3D" id="3.30.565.10">
    <property type="entry name" value="Histidine kinase-like ATPase, C-terminal domain"/>
    <property type="match status" value="1"/>
</dbReference>
<evidence type="ECO:0000259" key="14">
    <source>
        <dbReference type="PROSITE" id="PS50109"/>
    </source>
</evidence>